<feature type="chain" id="PRO_5045576215" evidence="1">
    <location>
        <begin position="31"/>
        <end position="132"/>
    </location>
</feature>
<dbReference type="RefSeq" id="WP_380663625.1">
    <property type="nucleotide sequence ID" value="NZ_JBHTCJ010000001.1"/>
</dbReference>
<reference evidence="3" key="1">
    <citation type="journal article" date="2019" name="Int. J. Syst. Evol. Microbiol.">
        <title>The Global Catalogue of Microorganisms (GCM) 10K type strain sequencing project: providing services to taxonomists for standard genome sequencing and annotation.</title>
        <authorList>
            <consortium name="The Broad Institute Genomics Platform"/>
            <consortium name="The Broad Institute Genome Sequencing Center for Infectious Disease"/>
            <person name="Wu L."/>
            <person name="Ma J."/>
        </authorList>
    </citation>
    <scope>NUCLEOTIDE SEQUENCE [LARGE SCALE GENOMIC DNA]</scope>
    <source>
        <strain evidence="3">WLHS5</strain>
    </source>
</reference>
<dbReference type="EMBL" id="JBHTCJ010000001">
    <property type="protein sequence ID" value="MFC7340177.1"/>
    <property type="molecule type" value="Genomic_DNA"/>
</dbReference>
<name>A0ABW2LCH0_9PSEU</name>
<protein>
    <submittedName>
        <fullName evidence="2">Peptidase inhibitor family I36 protein</fullName>
    </submittedName>
</protein>
<dbReference type="Pfam" id="PF03995">
    <property type="entry name" value="Inhibitor_I36"/>
    <property type="match status" value="1"/>
</dbReference>
<evidence type="ECO:0000256" key="1">
    <source>
        <dbReference type="SAM" id="SignalP"/>
    </source>
</evidence>
<organism evidence="2 3">
    <name type="scientific">Saccharopolyspora griseoalba</name>
    <dbReference type="NCBI Taxonomy" id="1431848"/>
    <lineage>
        <taxon>Bacteria</taxon>
        <taxon>Bacillati</taxon>
        <taxon>Actinomycetota</taxon>
        <taxon>Actinomycetes</taxon>
        <taxon>Pseudonocardiales</taxon>
        <taxon>Pseudonocardiaceae</taxon>
        <taxon>Saccharopolyspora</taxon>
    </lineage>
</organism>
<feature type="signal peptide" evidence="1">
    <location>
        <begin position="1"/>
        <end position="30"/>
    </location>
</feature>
<evidence type="ECO:0000313" key="2">
    <source>
        <dbReference type="EMBL" id="MFC7340177.1"/>
    </source>
</evidence>
<gene>
    <name evidence="2" type="ORF">ACFQRI_02045</name>
</gene>
<accession>A0ABW2LCH0</accession>
<sequence length="132" mass="13903">MSIRSKVARTAAVAAGGLLLAATAVGSASAASVQEDPTFKAMREACGDGYLCVFSGPAGTGEMFKYYECTDAVAAPWQIKSWINNQYTGTVAGFWGPAPANSDGPWIEQYTSTAPEFDDDTRGFDTRAVDPC</sequence>
<evidence type="ECO:0000313" key="3">
    <source>
        <dbReference type="Proteomes" id="UP001596504"/>
    </source>
</evidence>
<dbReference type="Proteomes" id="UP001596504">
    <property type="component" value="Unassembled WGS sequence"/>
</dbReference>
<keyword evidence="1" id="KW-0732">Signal</keyword>
<proteinExistence type="predicted"/>
<comment type="caution">
    <text evidence="2">The sequence shown here is derived from an EMBL/GenBank/DDBJ whole genome shotgun (WGS) entry which is preliminary data.</text>
</comment>
<keyword evidence="3" id="KW-1185">Reference proteome</keyword>